<evidence type="ECO:0000256" key="3">
    <source>
        <dbReference type="ARBA" id="ARBA00022692"/>
    </source>
</evidence>
<comment type="similarity">
    <text evidence="2 6">Belongs to the peroxisomal membrane protein PXMP2/4 family.</text>
</comment>
<evidence type="ECO:0000256" key="4">
    <source>
        <dbReference type="ARBA" id="ARBA00022989"/>
    </source>
</evidence>
<accession>A0AAV1RVM4</accession>
<comment type="subcellular location">
    <subcellularLocation>
        <location evidence="1">Membrane</location>
        <topology evidence="1">Multi-pass membrane protein</topology>
    </subcellularLocation>
</comment>
<evidence type="ECO:0000256" key="6">
    <source>
        <dbReference type="RuleBase" id="RU363053"/>
    </source>
</evidence>
<dbReference type="GO" id="GO:0016020">
    <property type="term" value="C:membrane"/>
    <property type="evidence" value="ECO:0007669"/>
    <property type="project" value="UniProtKB-SubCell"/>
</dbReference>
<dbReference type="PANTHER" id="PTHR11266:SF80">
    <property type="entry name" value="PEROXISOMAL MEMBRANE PROTEIN 2"/>
    <property type="match status" value="1"/>
</dbReference>
<gene>
    <name evidence="7" type="ORF">DCAF_LOCUS14972</name>
</gene>
<comment type="caution">
    <text evidence="7">The sequence shown here is derived from an EMBL/GenBank/DDBJ whole genome shotgun (WGS) entry which is preliminary data.</text>
</comment>
<protein>
    <submittedName>
        <fullName evidence="7">Uncharacterized protein</fullName>
    </submittedName>
</protein>
<keyword evidence="8" id="KW-1185">Reference proteome</keyword>
<dbReference type="AlphaFoldDB" id="A0AAV1RVM4"/>
<dbReference type="Pfam" id="PF04117">
    <property type="entry name" value="Mpv17_PMP22"/>
    <property type="match status" value="1"/>
</dbReference>
<evidence type="ECO:0000313" key="8">
    <source>
        <dbReference type="Proteomes" id="UP001314170"/>
    </source>
</evidence>
<name>A0AAV1RVM4_9ROSI</name>
<dbReference type="GO" id="GO:0005737">
    <property type="term" value="C:cytoplasm"/>
    <property type="evidence" value="ECO:0007669"/>
    <property type="project" value="TreeGrafter"/>
</dbReference>
<sequence length="266" mass="30443">MPGAPGALLRLLVDQFVFAPIFIGVFLSTLVTLEGRPSQVIPKLQQEWFSSVLVNWQLWIPFQFLNFRFVPQQFQRLEPGVVLGFNISKGLVGPIDKAIQYKDKFPDDTKDKKQLQIKVSEKLGSKNESCSVLSRIHEDPKKVQKEIRDLHPRPLLMTKVAPVCPAWLMSTAYLLTILERLNIISSQSQLFSNAPWKIIIFNMIPYQVAKAMLIKHLSPNLSKRKVYYFQVILIETGSVIFAPTSCNRNERAYSKFKIKRILSPAD</sequence>
<evidence type="ECO:0000256" key="2">
    <source>
        <dbReference type="ARBA" id="ARBA00006824"/>
    </source>
</evidence>
<dbReference type="PANTHER" id="PTHR11266">
    <property type="entry name" value="PEROXISOMAL MEMBRANE PROTEIN 2, PXMP2 MPV17"/>
    <property type="match status" value="1"/>
</dbReference>
<reference evidence="7 8" key="1">
    <citation type="submission" date="2024-01" db="EMBL/GenBank/DDBJ databases">
        <authorList>
            <person name="Waweru B."/>
        </authorList>
    </citation>
    <scope>NUCLEOTIDE SEQUENCE [LARGE SCALE GENOMIC DNA]</scope>
</reference>
<dbReference type="Proteomes" id="UP001314170">
    <property type="component" value="Unassembled WGS sequence"/>
</dbReference>
<dbReference type="EMBL" id="CAWUPB010001159">
    <property type="protein sequence ID" value="CAK7339895.1"/>
    <property type="molecule type" value="Genomic_DNA"/>
</dbReference>
<evidence type="ECO:0000256" key="1">
    <source>
        <dbReference type="ARBA" id="ARBA00004141"/>
    </source>
</evidence>
<proteinExistence type="inferred from homology"/>
<dbReference type="InterPro" id="IPR007248">
    <property type="entry name" value="Mpv17_PMP22"/>
</dbReference>
<evidence type="ECO:0000313" key="7">
    <source>
        <dbReference type="EMBL" id="CAK7339895.1"/>
    </source>
</evidence>
<evidence type="ECO:0000256" key="5">
    <source>
        <dbReference type="ARBA" id="ARBA00023136"/>
    </source>
</evidence>
<keyword evidence="5" id="KW-0472">Membrane</keyword>
<keyword evidence="3" id="KW-0812">Transmembrane</keyword>
<keyword evidence="4" id="KW-1133">Transmembrane helix</keyword>
<organism evidence="7 8">
    <name type="scientific">Dovyalis caffra</name>
    <dbReference type="NCBI Taxonomy" id="77055"/>
    <lineage>
        <taxon>Eukaryota</taxon>
        <taxon>Viridiplantae</taxon>
        <taxon>Streptophyta</taxon>
        <taxon>Embryophyta</taxon>
        <taxon>Tracheophyta</taxon>
        <taxon>Spermatophyta</taxon>
        <taxon>Magnoliopsida</taxon>
        <taxon>eudicotyledons</taxon>
        <taxon>Gunneridae</taxon>
        <taxon>Pentapetalae</taxon>
        <taxon>rosids</taxon>
        <taxon>fabids</taxon>
        <taxon>Malpighiales</taxon>
        <taxon>Salicaceae</taxon>
        <taxon>Flacourtieae</taxon>
        <taxon>Dovyalis</taxon>
    </lineage>
</organism>